<evidence type="ECO:0000256" key="2">
    <source>
        <dbReference type="SAM" id="MobiDB-lite"/>
    </source>
</evidence>
<dbReference type="PRINTS" id="PR00050">
    <property type="entry name" value="COLDSHOCK"/>
</dbReference>
<dbReference type="CDD" id="cd04458">
    <property type="entry name" value="CSP_CDS"/>
    <property type="match status" value="3"/>
</dbReference>
<dbReference type="PROSITE" id="PS00352">
    <property type="entry name" value="CSD_1"/>
    <property type="match status" value="3"/>
</dbReference>
<feature type="domain" description="CSD" evidence="3">
    <location>
        <begin position="1"/>
        <end position="65"/>
    </location>
</feature>
<dbReference type="EMBL" id="BJLP01000001">
    <property type="protein sequence ID" value="GEA79621.1"/>
    <property type="molecule type" value="Genomic_DNA"/>
</dbReference>
<evidence type="ECO:0000313" key="5">
    <source>
        <dbReference type="Proteomes" id="UP000315842"/>
    </source>
</evidence>
<reference evidence="4 5" key="1">
    <citation type="submission" date="2019-06" db="EMBL/GenBank/DDBJ databases">
        <title>Whole genome shotgun sequence of Cellulomonas uda NBRC 3747.</title>
        <authorList>
            <person name="Hosoyama A."/>
            <person name="Uohara A."/>
            <person name="Ohji S."/>
            <person name="Ichikawa N."/>
        </authorList>
    </citation>
    <scope>NUCLEOTIDE SEQUENCE [LARGE SCALE GENOMIC DNA]</scope>
    <source>
        <strain evidence="4 5">NBRC 3747</strain>
    </source>
</reference>
<dbReference type="InterPro" id="IPR019844">
    <property type="entry name" value="CSD_CS"/>
</dbReference>
<gene>
    <name evidence="4" type="primary">cspA</name>
    <name evidence="4" type="ORF">CUD01_00650</name>
</gene>
<accession>A0A4Y3K550</accession>
<feature type="domain" description="CSD" evidence="3">
    <location>
        <begin position="261"/>
        <end position="324"/>
    </location>
</feature>
<feature type="domain" description="CSD" evidence="3">
    <location>
        <begin position="153"/>
        <end position="216"/>
    </location>
</feature>
<keyword evidence="5" id="KW-1185">Reference proteome</keyword>
<name>A0A4Y3K550_CELUD</name>
<evidence type="ECO:0000313" key="4">
    <source>
        <dbReference type="EMBL" id="GEA79621.1"/>
    </source>
</evidence>
<evidence type="ECO:0000259" key="3">
    <source>
        <dbReference type="PROSITE" id="PS51857"/>
    </source>
</evidence>
<dbReference type="InterPro" id="IPR050181">
    <property type="entry name" value="Cold_shock_domain"/>
</dbReference>
<evidence type="ECO:0000256" key="1">
    <source>
        <dbReference type="RuleBase" id="RU000408"/>
    </source>
</evidence>
<dbReference type="InterPro" id="IPR011129">
    <property type="entry name" value="CSD"/>
</dbReference>
<organism evidence="4 5">
    <name type="scientific">Cellulomonas uda</name>
    <dbReference type="NCBI Taxonomy" id="1714"/>
    <lineage>
        <taxon>Bacteria</taxon>
        <taxon>Bacillati</taxon>
        <taxon>Actinomycetota</taxon>
        <taxon>Actinomycetes</taxon>
        <taxon>Micrococcales</taxon>
        <taxon>Cellulomonadaceae</taxon>
        <taxon>Cellulomonas</taxon>
    </lineage>
</organism>
<protein>
    <submittedName>
        <fullName evidence="4">Cold-shock protein CspA</fullName>
    </submittedName>
</protein>
<dbReference type="Pfam" id="PF00313">
    <property type="entry name" value="CSD"/>
    <property type="match status" value="4"/>
</dbReference>
<feature type="domain" description="CSD" evidence="3">
    <location>
        <begin position="76"/>
        <end position="139"/>
    </location>
</feature>
<sequence length="325" mass="34396">MPQGTVRWFDAERGFGFLALGDDAPDLFVHASEVLGDERVLREGQEVEFELGEGDRGPQARRVRVTGDVAADAPLGRLGTVSWYEPAKGYGFLTPDEGGAEIFVHSSAIVGGGVVHEGQRVAFLVVPGERGPQADHLLPLGPSAGGGGGEDDGANGTVTWYDPDKGFGFATADSGGDVFVHASALLGGVRELAEGDRIAFDVVEGDRGLQARDVELVGGRPRRPAPRTAGRGRPDSRRPDSHRSDSHRSDSHRGSGAPARGGEGVVARYDADRGFGFIRPDSGGDDLFVHVSVVRGGEVLAEGDRVRYQVRQSDRGPQADRVELV</sequence>
<dbReference type="GO" id="GO:0003676">
    <property type="term" value="F:nucleic acid binding"/>
    <property type="evidence" value="ECO:0007669"/>
    <property type="project" value="InterPro"/>
</dbReference>
<dbReference type="InterPro" id="IPR002059">
    <property type="entry name" value="CSP_DNA-bd"/>
</dbReference>
<dbReference type="SUPFAM" id="SSF50249">
    <property type="entry name" value="Nucleic acid-binding proteins"/>
    <property type="match status" value="4"/>
</dbReference>
<feature type="region of interest" description="Disordered" evidence="2">
    <location>
        <begin position="213"/>
        <end position="264"/>
    </location>
</feature>
<dbReference type="GO" id="GO:0005737">
    <property type="term" value="C:cytoplasm"/>
    <property type="evidence" value="ECO:0007669"/>
    <property type="project" value="UniProtKB-SubCell"/>
</dbReference>
<proteinExistence type="predicted"/>
<dbReference type="Proteomes" id="UP000315842">
    <property type="component" value="Unassembled WGS sequence"/>
</dbReference>
<comment type="subcellular location">
    <subcellularLocation>
        <location evidence="1">Cytoplasm</location>
    </subcellularLocation>
</comment>
<feature type="compositionally biased region" description="Basic and acidic residues" evidence="2">
    <location>
        <begin position="232"/>
        <end position="253"/>
    </location>
</feature>
<comment type="caution">
    <text evidence="4">The sequence shown here is derived from an EMBL/GenBank/DDBJ whole genome shotgun (WGS) entry which is preliminary data.</text>
</comment>
<dbReference type="AlphaFoldDB" id="A0A4Y3K550"/>
<dbReference type="PROSITE" id="PS51857">
    <property type="entry name" value="CSD_2"/>
    <property type="match status" value="4"/>
</dbReference>
<dbReference type="SMART" id="SM00357">
    <property type="entry name" value="CSP"/>
    <property type="match status" value="4"/>
</dbReference>
<dbReference type="Gene3D" id="2.40.50.140">
    <property type="entry name" value="Nucleic acid-binding proteins"/>
    <property type="match status" value="4"/>
</dbReference>
<dbReference type="PANTHER" id="PTHR11544">
    <property type="entry name" value="COLD SHOCK DOMAIN CONTAINING PROTEINS"/>
    <property type="match status" value="1"/>
</dbReference>
<dbReference type="InterPro" id="IPR012340">
    <property type="entry name" value="NA-bd_OB-fold"/>
</dbReference>
<dbReference type="RefSeq" id="WP_141317757.1">
    <property type="nucleotide sequence ID" value="NZ_BJLP01000001.1"/>
</dbReference>